<evidence type="ECO:0000259" key="1">
    <source>
        <dbReference type="PROSITE" id="PS50887"/>
    </source>
</evidence>
<dbReference type="CDD" id="cd01949">
    <property type="entry name" value="GGDEF"/>
    <property type="match status" value="1"/>
</dbReference>
<dbReference type="GO" id="GO:0043709">
    <property type="term" value="P:cell adhesion involved in single-species biofilm formation"/>
    <property type="evidence" value="ECO:0007669"/>
    <property type="project" value="TreeGrafter"/>
</dbReference>
<dbReference type="Pfam" id="PF00990">
    <property type="entry name" value="GGDEF"/>
    <property type="match status" value="1"/>
</dbReference>
<dbReference type="NCBIfam" id="TIGR00254">
    <property type="entry name" value="GGDEF"/>
    <property type="match status" value="1"/>
</dbReference>
<dbReference type="PANTHER" id="PTHR45138">
    <property type="entry name" value="REGULATORY COMPONENTS OF SENSORY TRANSDUCTION SYSTEM"/>
    <property type="match status" value="1"/>
</dbReference>
<dbReference type="GO" id="GO:1902201">
    <property type="term" value="P:negative regulation of bacterial-type flagellum-dependent cell motility"/>
    <property type="evidence" value="ECO:0007669"/>
    <property type="project" value="TreeGrafter"/>
</dbReference>
<keyword evidence="3" id="KW-1185">Reference proteome</keyword>
<dbReference type="PROSITE" id="PS50887">
    <property type="entry name" value="GGDEF"/>
    <property type="match status" value="1"/>
</dbReference>
<dbReference type="PANTHER" id="PTHR45138:SF9">
    <property type="entry name" value="DIGUANYLATE CYCLASE DGCM-RELATED"/>
    <property type="match status" value="1"/>
</dbReference>
<dbReference type="InterPro" id="IPR043128">
    <property type="entry name" value="Rev_trsase/Diguanyl_cyclase"/>
</dbReference>
<sequence length="199" mass="22294">MQLKNEHLQHSRKRLQQALKSSQQLASTDALTGCLNRRGMMRHLKQHFAPQTLQGALLMLDLDHFKKINDQHGHPFGDLVLKTMVQRIEMLIRTGDVVVRYGGEEFLCILPDASLDDACTLAERLRQMVACAPVVEDGHSQWVTVSIGVTVFDAQEELQTAIERADQAMYQAKGSGRNRVKVLSPTARKPLRTVPPAMS</sequence>
<dbReference type="AlphaFoldDB" id="A0A511N464"/>
<feature type="domain" description="GGDEF" evidence="1">
    <location>
        <begin position="53"/>
        <end position="185"/>
    </location>
</feature>
<comment type="caution">
    <text evidence="2">The sequence shown here is derived from an EMBL/GenBank/DDBJ whole genome shotgun (WGS) entry which is preliminary data.</text>
</comment>
<dbReference type="GO" id="GO:0052621">
    <property type="term" value="F:diguanylate cyclase activity"/>
    <property type="evidence" value="ECO:0007669"/>
    <property type="project" value="TreeGrafter"/>
</dbReference>
<dbReference type="Proteomes" id="UP000321306">
    <property type="component" value="Unassembled WGS sequence"/>
</dbReference>
<dbReference type="GO" id="GO:0005886">
    <property type="term" value="C:plasma membrane"/>
    <property type="evidence" value="ECO:0007669"/>
    <property type="project" value="TreeGrafter"/>
</dbReference>
<dbReference type="InterPro" id="IPR029787">
    <property type="entry name" value="Nucleotide_cyclase"/>
</dbReference>
<evidence type="ECO:0000313" key="2">
    <source>
        <dbReference type="EMBL" id="GEM47267.1"/>
    </source>
</evidence>
<dbReference type="EMBL" id="BJXB01000012">
    <property type="protein sequence ID" value="GEM47267.1"/>
    <property type="molecule type" value="Genomic_DNA"/>
</dbReference>
<reference evidence="2 3" key="1">
    <citation type="submission" date="2019-07" db="EMBL/GenBank/DDBJ databases">
        <title>Whole genome shotgun sequence of Deinococcus cellulosilyticus NBRC 106333.</title>
        <authorList>
            <person name="Hosoyama A."/>
            <person name="Uohara A."/>
            <person name="Ohji S."/>
            <person name="Ichikawa N."/>
        </authorList>
    </citation>
    <scope>NUCLEOTIDE SEQUENCE [LARGE SCALE GENOMIC DNA]</scope>
    <source>
        <strain evidence="2 3">NBRC 106333</strain>
    </source>
</reference>
<evidence type="ECO:0000313" key="3">
    <source>
        <dbReference type="Proteomes" id="UP000321306"/>
    </source>
</evidence>
<organism evidence="2 3">
    <name type="scientific">Deinococcus cellulosilyticus (strain DSM 18568 / NBRC 106333 / KACC 11606 / 5516J-15)</name>
    <dbReference type="NCBI Taxonomy" id="1223518"/>
    <lineage>
        <taxon>Bacteria</taxon>
        <taxon>Thermotogati</taxon>
        <taxon>Deinococcota</taxon>
        <taxon>Deinococci</taxon>
        <taxon>Deinococcales</taxon>
        <taxon>Deinococcaceae</taxon>
        <taxon>Deinococcus</taxon>
    </lineage>
</organism>
<proteinExistence type="predicted"/>
<dbReference type="SMART" id="SM00267">
    <property type="entry name" value="GGDEF"/>
    <property type="match status" value="1"/>
</dbReference>
<dbReference type="FunFam" id="3.30.70.270:FF:000001">
    <property type="entry name" value="Diguanylate cyclase domain protein"/>
    <property type="match status" value="1"/>
</dbReference>
<accession>A0A511N464</accession>
<name>A0A511N464_DEIC1</name>
<dbReference type="Gene3D" id="3.30.70.270">
    <property type="match status" value="1"/>
</dbReference>
<dbReference type="SUPFAM" id="SSF55073">
    <property type="entry name" value="Nucleotide cyclase"/>
    <property type="match status" value="1"/>
</dbReference>
<protein>
    <recommendedName>
        <fullName evidence="1">GGDEF domain-containing protein</fullName>
    </recommendedName>
</protein>
<gene>
    <name evidence="2" type="ORF">DC3_29020</name>
</gene>
<dbReference type="InterPro" id="IPR000160">
    <property type="entry name" value="GGDEF_dom"/>
</dbReference>
<dbReference type="InterPro" id="IPR050469">
    <property type="entry name" value="Diguanylate_Cyclase"/>
</dbReference>